<dbReference type="GO" id="GO:0006508">
    <property type="term" value="P:proteolysis"/>
    <property type="evidence" value="ECO:0007669"/>
    <property type="project" value="UniProtKB-KW"/>
</dbReference>
<dbReference type="SMART" id="SM01011">
    <property type="entry name" value="AMP_N"/>
    <property type="match status" value="1"/>
</dbReference>
<evidence type="ECO:0000256" key="2">
    <source>
        <dbReference type="ARBA" id="ARBA00001936"/>
    </source>
</evidence>
<evidence type="ECO:0000313" key="15">
    <source>
        <dbReference type="Proteomes" id="UP000433788"/>
    </source>
</evidence>
<evidence type="ECO:0000313" key="14">
    <source>
        <dbReference type="EMBL" id="MRH78465.1"/>
    </source>
</evidence>
<dbReference type="InterPro" id="IPR007865">
    <property type="entry name" value="Aminopep_P_N"/>
</dbReference>
<dbReference type="InterPro" id="IPR036005">
    <property type="entry name" value="Creatinase/aminopeptidase-like"/>
</dbReference>
<dbReference type="SUPFAM" id="SSF53092">
    <property type="entry name" value="Creatinase/prolidase N-terminal domain"/>
    <property type="match status" value="1"/>
</dbReference>
<dbReference type="Gene3D" id="3.90.230.10">
    <property type="entry name" value="Creatinase/methionine aminopeptidase superfamily"/>
    <property type="match status" value="1"/>
</dbReference>
<dbReference type="InterPro" id="IPR052433">
    <property type="entry name" value="X-Pro_dipept-like"/>
</dbReference>
<proteinExistence type="inferred from homology"/>
<evidence type="ECO:0000256" key="3">
    <source>
        <dbReference type="ARBA" id="ARBA00008766"/>
    </source>
</evidence>
<dbReference type="EC" id="3.4.11.9" evidence="4"/>
<name>A0A6N7QPK4_9GAMM</name>
<evidence type="ECO:0000256" key="11">
    <source>
        <dbReference type="ARBA" id="ARBA00075356"/>
    </source>
</evidence>
<comment type="cofactor">
    <cofactor evidence="2">
        <name>Mn(2+)</name>
        <dbReference type="ChEBI" id="CHEBI:29035"/>
    </cofactor>
</comment>
<dbReference type="GO" id="GO:0005829">
    <property type="term" value="C:cytosol"/>
    <property type="evidence" value="ECO:0007669"/>
    <property type="project" value="TreeGrafter"/>
</dbReference>
<evidence type="ECO:0000256" key="10">
    <source>
        <dbReference type="ARBA" id="ARBA00069363"/>
    </source>
</evidence>
<dbReference type="Pfam" id="PF00557">
    <property type="entry name" value="Peptidase_M24"/>
    <property type="match status" value="1"/>
</dbReference>
<dbReference type="FunFam" id="3.90.230.10:FF:000002">
    <property type="entry name" value="Xaa-Pro aminopeptidase 3"/>
    <property type="match status" value="1"/>
</dbReference>
<evidence type="ECO:0000256" key="4">
    <source>
        <dbReference type="ARBA" id="ARBA00012574"/>
    </source>
</evidence>
<organism evidence="14 15">
    <name type="scientific">Spiribacter salilacus</name>
    <dbReference type="NCBI Taxonomy" id="2664894"/>
    <lineage>
        <taxon>Bacteria</taxon>
        <taxon>Pseudomonadati</taxon>
        <taxon>Pseudomonadota</taxon>
        <taxon>Gammaproteobacteria</taxon>
        <taxon>Chromatiales</taxon>
        <taxon>Ectothiorhodospiraceae</taxon>
        <taxon>Spiribacter</taxon>
    </lineage>
</organism>
<dbReference type="PROSITE" id="PS00491">
    <property type="entry name" value="PROLINE_PEPTIDASE"/>
    <property type="match status" value="1"/>
</dbReference>
<dbReference type="CDD" id="cd01087">
    <property type="entry name" value="Prolidase"/>
    <property type="match status" value="1"/>
</dbReference>
<keyword evidence="6" id="KW-0479">Metal-binding</keyword>
<dbReference type="InterPro" id="IPR029149">
    <property type="entry name" value="Creatin/AminoP/Spt16_N"/>
</dbReference>
<dbReference type="SUPFAM" id="SSF55920">
    <property type="entry name" value="Creatinase/aminopeptidase"/>
    <property type="match status" value="1"/>
</dbReference>
<dbReference type="InterPro" id="IPR001714">
    <property type="entry name" value="Pept_M24_MAP"/>
</dbReference>
<dbReference type="GO" id="GO:0070006">
    <property type="term" value="F:metalloaminopeptidase activity"/>
    <property type="evidence" value="ECO:0007669"/>
    <property type="project" value="InterPro"/>
</dbReference>
<dbReference type="AlphaFoldDB" id="A0A6N7QPK4"/>
<feature type="domain" description="Aminopeptidase P N-terminal" evidence="13">
    <location>
        <begin position="4"/>
        <end position="137"/>
    </location>
</feature>
<evidence type="ECO:0000256" key="9">
    <source>
        <dbReference type="ARBA" id="ARBA00023211"/>
    </source>
</evidence>
<dbReference type="PANTHER" id="PTHR43226">
    <property type="entry name" value="XAA-PRO AMINOPEPTIDASE 3"/>
    <property type="match status" value="1"/>
</dbReference>
<gene>
    <name evidence="14" type="ORF">GH984_07065</name>
</gene>
<comment type="similarity">
    <text evidence="3">Belongs to the peptidase M24B family.</text>
</comment>
<dbReference type="InterPro" id="IPR001131">
    <property type="entry name" value="Peptidase_M24B_aminopep-P_CS"/>
</dbReference>
<keyword evidence="9" id="KW-0464">Manganese</keyword>
<dbReference type="PRINTS" id="PR00599">
    <property type="entry name" value="MAPEPTIDASE"/>
</dbReference>
<dbReference type="GO" id="GO:0030145">
    <property type="term" value="F:manganese ion binding"/>
    <property type="evidence" value="ECO:0007669"/>
    <property type="project" value="InterPro"/>
</dbReference>
<evidence type="ECO:0000256" key="8">
    <source>
        <dbReference type="ARBA" id="ARBA00023049"/>
    </source>
</evidence>
<protein>
    <recommendedName>
        <fullName evidence="10">Xaa-Pro aminopeptidase</fullName>
        <ecNumber evidence="4">3.4.11.9</ecNumber>
    </recommendedName>
    <alternativeName>
        <fullName evidence="11">Aminopeptidase P II</fullName>
    </alternativeName>
    <alternativeName>
        <fullName evidence="12">X-Pro aminopeptidase</fullName>
    </alternativeName>
</protein>
<keyword evidence="7" id="KW-0378">Hydrolase</keyword>
<comment type="catalytic activity">
    <reaction evidence="1">
        <text>Release of any N-terminal amino acid, including proline, that is linked to proline, even from a dipeptide or tripeptide.</text>
        <dbReference type="EC" id="3.4.11.9"/>
    </reaction>
</comment>
<reference evidence="14 15" key="1">
    <citation type="submission" date="2019-11" db="EMBL/GenBank/DDBJ databases">
        <authorList>
            <person name="Zhang X.Y."/>
        </authorList>
    </citation>
    <scope>NUCLEOTIDE SEQUENCE [LARGE SCALE GENOMIC DNA]</scope>
    <source>
        <strain evidence="14 15">C176</strain>
    </source>
</reference>
<evidence type="ECO:0000259" key="13">
    <source>
        <dbReference type="SMART" id="SM01011"/>
    </source>
</evidence>
<keyword evidence="15" id="KW-1185">Reference proteome</keyword>
<comment type="caution">
    <text evidence="14">The sequence shown here is derived from an EMBL/GenBank/DDBJ whole genome shotgun (WGS) entry which is preliminary data.</text>
</comment>
<evidence type="ECO:0000256" key="5">
    <source>
        <dbReference type="ARBA" id="ARBA00022670"/>
    </source>
</evidence>
<dbReference type="InterPro" id="IPR000994">
    <property type="entry name" value="Pept_M24"/>
</dbReference>
<dbReference type="Proteomes" id="UP000433788">
    <property type="component" value="Unassembled WGS sequence"/>
</dbReference>
<dbReference type="PANTHER" id="PTHR43226:SF4">
    <property type="entry name" value="XAA-PRO AMINOPEPTIDASE 3"/>
    <property type="match status" value="1"/>
</dbReference>
<dbReference type="EMBL" id="WJPP01000003">
    <property type="protein sequence ID" value="MRH78465.1"/>
    <property type="molecule type" value="Genomic_DNA"/>
</dbReference>
<dbReference type="RefSeq" id="WP_153719499.1">
    <property type="nucleotide sequence ID" value="NZ_WJPP01000003.1"/>
</dbReference>
<keyword evidence="5" id="KW-0645">Protease</keyword>
<dbReference type="Pfam" id="PF05195">
    <property type="entry name" value="AMP_N"/>
    <property type="match status" value="1"/>
</dbReference>
<accession>A0A6N7QPK4</accession>
<evidence type="ECO:0000256" key="7">
    <source>
        <dbReference type="ARBA" id="ARBA00022801"/>
    </source>
</evidence>
<sequence>MTGISDMHAARREQLMREIGASGIAVLPASPERPRNRDVHHPYRQDSDFLYLTGFPEPDAVAVIVPEREAGEFILFCRERDPTREAWEGRTIGQDDAVSEYGADDAFPISDIDEILPGLMEGRDKVYCPMGANPDFDQRLIGWVNALRQRARAGVKAPLEYVSLEHILHEMRLIKSREEIAVMREAAQVTAAAHSRVLEVLRPGLFEYEIEAELLYDFRRHGGEPAYPSIVGGGANACVLHYIANRAPLNDGDLVLIDAGIELNGYAADITRTWPVNGQFTAEQRAIYELVLAAQTAALDAVRPGVHWNAAHEAATAVLAEGLVDLGLFGGPVEAVLESGDYRRYFMHRTGHWLGMDVHDVGDYKVDGEWRELEPGMALTIEPGLYIPPGSPCDARWHGIGVRIEDNCIVTRTGHDNLTAATPKTVADIEAAMARR</sequence>
<evidence type="ECO:0000256" key="12">
    <source>
        <dbReference type="ARBA" id="ARBA00081411"/>
    </source>
</evidence>
<evidence type="ECO:0000256" key="6">
    <source>
        <dbReference type="ARBA" id="ARBA00022723"/>
    </source>
</evidence>
<keyword evidence="8" id="KW-0482">Metalloprotease</keyword>
<dbReference type="Gene3D" id="3.40.350.10">
    <property type="entry name" value="Creatinase/prolidase N-terminal domain"/>
    <property type="match status" value="1"/>
</dbReference>
<evidence type="ECO:0000256" key="1">
    <source>
        <dbReference type="ARBA" id="ARBA00001424"/>
    </source>
</evidence>